<dbReference type="Gene3D" id="3.90.120.10">
    <property type="entry name" value="DNA Methylase, subunit A, domain 2"/>
    <property type="match status" value="1"/>
</dbReference>
<evidence type="ECO:0000256" key="1">
    <source>
        <dbReference type="ARBA" id="ARBA00022603"/>
    </source>
</evidence>
<dbReference type="Pfam" id="PF00145">
    <property type="entry name" value="DNA_methylase"/>
    <property type="match status" value="1"/>
</dbReference>
<dbReference type="GO" id="GO:0003886">
    <property type="term" value="F:DNA (cytosine-5-)-methyltransferase activity"/>
    <property type="evidence" value="ECO:0007669"/>
    <property type="project" value="UniProtKB-EC"/>
</dbReference>
<evidence type="ECO:0000256" key="4">
    <source>
        <dbReference type="ARBA" id="ARBA00022747"/>
    </source>
</evidence>
<dbReference type="PROSITE" id="PS51679">
    <property type="entry name" value="SAM_MT_C5"/>
    <property type="match status" value="1"/>
</dbReference>
<dbReference type="STRING" id="1236517.ADJ77_01860"/>
<reference evidence="9 10" key="1">
    <citation type="submission" date="2015-07" db="EMBL/GenBank/DDBJ databases">
        <authorList>
            <person name="Noorani M."/>
        </authorList>
    </citation>
    <scope>NUCLEOTIDE SEQUENCE [LARGE SCALE GENOMIC DNA]</scope>
    <source>
        <strain evidence="9 10">W1435</strain>
    </source>
</reference>
<sequence length="356" mass="40716">MNHLELFAGIGGLSRAAELLYKDFGTSISTIAYSEIDKHAIKTYRAIHPSHKYSLSMGDLIEWNQTKDEQTRSLDIDLLSGGFPCQTFSSAGKRAGMLDPRGTLFYEILHILEVKLQQGKPIPYILLENVRGLTTHDKGNTFRTIKTSLENLGYTVYWDLFNAADYKLAQNRNRLIIFATTKSLPSFTFNSTVVKNTFNRDYSKDWSLTTQTKVRDILKPTVDPKYNLSKSPSYRSYILGENTTYRTVPKFDRDIAATLTCKSDRRASMGNYYTLDYIQTGNRDSSVDYKTADLRKITPTESFLLQGFREEDVKLARSAGVSDTQLYKQAGNTYSVNMFYAVLYYLFLDQRIQEKQ</sequence>
<comment type="catalytic activity">
    <reaction evidence="5 8">
        <text>a 2'-deoxycytidine in DNA + S-adenosyl-L-methionine = a 5-methyl-2'-deoxycytidine in DNA + S-adenosyl-L-homocysteine + H(+)</text>
        <dbReference type="Rhea" id="RHEA:13681"/>
        <dbReference type="Rhea" id="RHEA-COMP:11369"/>
        <dbReference type="Rhea" id="RHEA-COMP:11370"/>
        <dbReference type="ChEBI" id="CHEBI:15378"/>
        <dbReference type="ChEBI" id="CHEBI:57856"/>
        <dbReference type="ChEBI" id="CHEBI:59789"/>
        <dbReference type="ChEBI" id="CHEBI:85452"/>
        <dbReference type="ChEBI" id="CHEBI:85454"/>
        <dbReference type="EC" id="2.1.1.37"/>
    </reaction>
</comment>
<dbReference type="EC" id="2.1.1.37" evidence="8"/>
<evidence type="ECO:0000256" key="7">
    <source>
        <dbReference type="RuleBase" id="RU000416"/>
    </source>
</evidence>
<proteinExistence type="inferred from homology"/>
<evidence type="ECO:0000256" key="6">
    <source>
        <dbReference type="PROSITE-ProRule" id="PRU01016"/>
    </source>
</evidence>
<dbReference type="NCBIfam" id="TIGR00675">
    <property type="entry name" value="dcm"/>
    <property type="match status" value="1"/>
</dbReference>
<dbReference type="REBASE" id="120794">
    <property type="entry name" value="M.Pfu17724ORF1860P"/>
</dbReference>
<name>A0A0K1NL90_9BACT</name>
<evidence type="ECO:0000256" key="2">
    <source>
        <dbReference type="ARBA" id="ARBA00022679"/>
    </source>
</evidence>
<dbReference type="PRINTS" id="PR00105">
    <property type="entry name" value="C5METTRFRASE"/>
</dbReference>
<keyword evidence="2 6" id="KW-0808">Transferase</keyword>
<feature type="active site" evidence="6">
    <location>
        <position position="85"/>
    </location>
</feature>
<keyword evidence="1 6" id="KW-0489">Methyltransferase</keyword>
<dbReference type="SUPFAM" id="SSF53335">
    <property type="entry name" value="S-adenosyl-L-methionine-dependent methyltransferases"/>
    <property type="match status" value="1"/>
</dbReference>
<keyword evidence="3 6" id="KW-0949">S-adenosyl-L-methionine</keyword>
<evidence type="ECO:0000313" key="10">
    <source>
        <dbReference type="Proteomes" id="UP000060345"/>
    </source>
</evidence>
<evidence type="ECO:0000256" key="3">
    <source>
        <dbReference type="ARBA" id="ARBA00022691"/>
    </source>
</evidence>
<dbReference type="GO" id="GO:0009307">
    <property type="term" value="P:DNA restriction-modification system"/>
    <property type="evidence" value="ECO:0007669"/>
    <property type="project" value="UniProtKB-KW"/>
</dbReference>
<dbReference type="PROSITE" id="PS00094">
    <property type="entry name" value="C5_MTASE_1"/>
    <property type="match status" value="1"/>
</dbReference>
<dbReference type="InterPro" id="IPR029063">
    <property type="entry name" value="SAM-dependent_MTases_sf"/>
</dbReference>
<organism evidence="9 10">
    <name type="scientific">Prevotella fusca JCM 17724</name>
    <dbReference type="NCBI Taxonomy" id="1236517"/>
    <lineage>
        <taxon>Bacteria</taxon>
        <taxon>Pseudomonadati</taxon>
        <taxon>Bacteroidota</taxon>
        <taxon>Bacteroidia</taxon>
        <taxon>Bacteroidales</taxon>
        <taxon>Prevotellaceae</taxon>
        <taxon>Prevotella</taxon>
    </lineage>
</organism>
<keyword evidence="4" id="KW-0680">Restriction system</keyword>
<dbReference type="InterPro" id="IPR018117">
    <property type="entry name" value="C5_DNA_meth_AS"/>
</dbReference>
<comment type="similarity">
    <text evidence="6 7">Belongs to the class I-like SAM-binding methyltransferase superfamily. C5-methyltransferase family.</text>
</comment>
<dbReference type="Proteomes" id="UP000060345">
    <property type="component" value="Chromosome 1"/>
</dbReference>
<evidence type="ECO:0000256" key="5">
    <source>
        <dbReference type="ARBA" id="ARBA00047422"/>
    </source>
</evidence>
<dbReference type="AlphaFoldDB" id="A0A0K1NL90"/>
<dbReference type="Gene3D" id="3.40.50.150">
    <property type="entry name" value="Vaccinia Virus protein VP39"/>
    <property type="match status" value="1"/>
</dbReference>
<dbReference type="PANTHER" id="PTHR46098">
    <property type="entry name" value="TRNA (CYTOSINE(38)-C(5))-METHYLTRANSFERASE"/>
    <property type="match status" value="1"/>
</dbReference>
<protein>
    <recommendedName>
        <fullName evidence="8">Cytosine-specific methyltransferase</fullName>
        <ecNumber evidence="8">2.1.1.37</ecNumber>
    </recommendedName>
</protein>
<evidence type="ECO:0000313" key="9">
    <source>
        <dbReference type="EMBL" id="AKU69638.1"/>
    </source>
</evidence>
<dbReference type="EMBL" id="CP012074">
    <property type="protein sequence ID" value="AKU69638.1"/>
    <property type="molecule type" value="Genomic_DNA"/>
</dbReference>
<dbReference type="GO" id="GO:0032259">
    <property type="term" value="P:methylation"/>
    <property type="evidence" value="ECO:0007669"/>
    <property type="project" value="UniProtKB-KW"/>
</dbReference>
<accession>A0A0K1NL90</accession>
<dbReference type="InterPro" id="IPR001525">
    <property type="entry name" value="C5_MeTfrase"/>
</dbReference>
<dbReference type="KEGG" id="pfus:ADJ77_01860"/>
<dbReference type="InterPro" id="IPR050750">
    <property type="entry name" value="C5-MTase"/>
</dbReference>
<gene>
    <name evidence="9" type="ORF">ADJ77_01860</name>
</gene>
<evidence type="ECO:0000256" key="8">
    <source>
        <dbReference type="RuleBase" id="RU000417"/>
    </source>
</evidence>
<dbReference type="PANTHER" id="PTHR46098:SF1">
    <property type="entry name" value="TRNA (CYTOSINE(38)-C(5))-METHYLTRANSFERASE"/>
    <property type="match status" value="1"/>
</dbReference>